<dbReference type="AlphaFoldDB" id="A0A9P5VGM6"/>
<evidence type="ECO:0000313" key="1">
    <source>
        <dbReference type="EMBL" id="KAF9321234.1"/>
    </source>
</evidence>
<name>A0A9P5VGM6_9FUNG</name>
<sequence length="101" mass="11024">MQVVAGHPGCITVNCNSVYYIAKTYIGDVKAFLLAKSSGFTSSPTNTWSVVSVTPSPNLTTTRVWDIISNSDCSVNSNGVFTWRSYMDQFSNGVQYNLNTP</sequence>
<protein>
    <submittedName>
        <fullName evidence="1">Uncharacterized protein</fullName>
    </submittedName>
</protein>
<gene>
    <name evidence="1" type="ORF">BG006_002646</name>
</gene>
<reference evidence="1" key="1">
    <citation type="journal article" date="2020" name="Fungal Divers.">
        <title>Resolving the Mortierellaceae phylogeny through synthesis of multi-gene phylogenetics and phylogenomics.</title>
        <authorList>
            <person name="Vandepol N."/>
            <person name="Liber J."/>
            <person name="Desiro A."/>
            <person name="Na H."/>
            <person name="Kennedy M."/>
            <person name="Barry K."/>
            <person name="Grigoriev I.V."/>
            <person name="Miller A.N."/>
            <person name="O'Donnell K."/>
            <person name="Stajich J.E."/>
            <person name="Bonito G."/>
        </authorList>
    </citation>
    <scope>NUCLEOTIDE SEQUENCE</scope>
    <source>
        <strain evidence="1">NVP1</strain>
    </source>
</reference>
<comment type="caution">
    <text evidence="1">The sequence shown here is derived from an EMBL/GenBank/DDBJ whole genome shotgun (WGS) entry which is preliminary data.</text>
</comment>
<keyword evidence="2" id="KW-1185">Reference proteome</keyword>
<organism evidence="1 2">
    <name type="scientific">Podila minutissima</name>
    <dbReference type="NCBI Taxonomy" id="64525"/>
    <lineage>
        <taxon>Eukaryota</taxon>
        <taxon>Fungi</taxon>
        <taxon>Fungi incertae sedis</taxon>
        <taxon>Mucoromycota</taxon>
        <taxon>Mortierellomycotina</taxon>
        <taxon>Mortierellomycetes</taxon>
        <taxon>Mortierellales</taxon>
        <taxon>Mortierellaceae</taxon>
        <taxon>Podila</taxon>
    </lineage>
</organism>
<proteinExistence type="predicted"/>
<dbReference type="EMBL" id="JAAAUY010001638">
    <property type="protein sequence ID" value="KAF9321234.1"/>
    <property type="molecule type" value="Genomic_DNA"/>
</dbReference>
<evidence type="ECO:0000313" key="2">
    <source>
        <dbReference type="Proteomes" id="UP000696485"/>
    </source>
</evidence>
<dbReference type="Proteomes" id="UP000696485">
    <property type="component" value="Unassembled WGS sequence"/>
</dbReference>
<accession>A0A9P5VGM6</accession>